<gene>
    <name evidence="1" type="ORF">FD21_GL001174</name>
</gene>
<evidence type="ECO:0008006" key="3">
    <source>
        <dbReference type="Google" id="ProtNLM"/>
    </source>
</evidence>
<dbReference type="eggNOG" id="COG0457">
    <property type="taxonomic scope" value="Bacteria"/>
</dbReference>
<keyword evidence="2" id="KW-1185">Reference proteome</keyword>
<evidence type="ECO:0000313" key="1">
    <source>
        <dbReference type="EMBL" id="KRM88531.1"/>
    </source>
</evidence>
<dbReference type="Proteomes" id="UP000051576">
    <property type="component" value="Unassembled WGS sequence"/>
</dbReference>
<sequence>MKDQITFDLRQAEILSAQGKFYQANKLLKKCYRQKKNFRINYLLFSNFLALKDYSMAVATAEEYLTAYVADNDYLKQLFLAMGKAALFLKMRKLFIYFEQYMNQSEKSLFRRMIDQAEKQANQQFTSLCQSQSKKISFWPVPAQRQLVEKILHLPLADFLVLSKRIMAMRTVHPLVKSELLDNLRALKIQTKYNLSFLNGKNIMVIPSELHDFKNSKLRKQFAVYFSHFSDQQLANLQKKEVFLKLQLLYPFEDRIAKFDHNWLAIFLGKKDELAEKDQKDWCLLLETYLSEWNI</sequence>
<dbReference type="STRING" id="1133569.FD21_GL001174"/>
<proteinExistence type="predicted"/>
<dbReference type="PATRIC" id="fig|1133569.4.peg.1304"/>
<accession>A0A0R2CL56</accession>
<reference evidence="1 2" key="1">
    <citation type="journal article" date="2015" name="Genome Announc.">
        <title>Expanding the biotechnology potential of lactobacilli through comparative genomics of 213 strains and associated genera.</title>
        <authorList>
            <person name="Sun Z."/>
            <person name="Harris H.M."/>
            <person name="McCann A."/>
            <person name="Guo C."/>
            <person name="Argimon S."/>
            <person name="Zhang W."/>
            <person name="Yang X."/>
            <person name="Jeffery I.B."/>
            <person name="Cooney J.C."/>
            <person name="Kagawa T.F."/>
            <person name="Liu W."/>
            <person name="Song Y."/>
            <person name="Salvetti E."/>
            <person name="Wrobel A."/>
            <person name="Rasinkangas P."/>
            <person name="Parkhill J."/>
            <person name="Rea M.C."/>
            <person name="O'Sullivan O."/>
            <person name="Ritari J."/>
            <person name="Douillard F.P."/>
            <person name="Paul Ross R."/>
            <person name="Yang R."/>
            <person name="Briner A.E."/>
            <person name="Felis G.E."/>
            <person name="de Vos W.M."/>
            <person name="Barrangou R."/>
            <person name="Klaenhammer T.R."/>
            <person name="Caufield P.W."/>
            <person name="Cui Y."/>
            <person name="Zhang H."/>
            <person name="O'Toole P.W."/>
        </authorList>
    </citation>
    <scope>NUCLEOTIDE SEQUENCE [LARGE SCALE GENOMIC DNA]</scope>
    <source>
        <strain evidence="1 2">DSM 20605</strain>
    </source>
</reference>
<dbReference type="AlphaFoldDB" id="A0A0R2CL56"/>
<dbReference type="EMBL" id="AYYX01000031">
    <property type="protein sequence ID" value="KRM88531.1"/>
    <property type="molecule type" value="Genomic_DNA"/>
</dbReference>
<name>A0A0R2CL56_9LACO</name>
<organism evidence="1 2">
    <name type="scientific">Liquorilactobacillus vini DSM 20605</name>
    <dbReference type="NCBI Taxonomy" id="1133569"/>
    <lineage>
        <taxon>Bacteria</taxon>
        <taxon>Bacillati</taxon>
        <taxon>Bacillota</taxon>
        <taxon>Bacilli</taxon>
        <taxon>Lactobacillales</taxon>
        <taxon>Lactobacillaceae</taxon>
        <taxon>Liquorilactobacillus</taxon>
    </lineage>
</organism>
<evidence type="ECO:0000313" key="2">
    <source>
        <dbReference type="Proteomes" id="UP000051576"/>
    </source>
</evidence>
<comment type="caution">
    <text evidence="1">The sequence shown here is derived from an EMBL/GenBank/DDBJ whole genome shotgun (WGS) entry which is preliminary data.</text>
</comment>
<protein>
    <recommendedName>
        <fullName evidence="3">TPR repeat-containing protein</fullName>
    </recommendedName>
</protein>